<evidence type="ECO:0000256" key="6">
    <source>
        <dbReference type="SAM" id="Phobius"/>
    </source>
</evidence>
<comment type="subcellular location">
    <subcellularLocation>
        <location evidence="1">Cell membrane</location>
        <topology evidence="1">Multi-pass membrane protein</topology>
    </subcellularLocation>
</comment>
<feature type="transmembrane region" description="Helical" evidence="6">
    <location>
        <begin position="84"/>
        <end position="103"/>
    </location>
</feature>
<organism evidence="7 8">
    <name type="scientific">Roseinatronobacter alkalisoli</name>
    <dbReference type="NCBI Taxonomy" id="3028235"/>
    <lineage>
        <taxon>Bacteria</taxon>
        <taxon>Pseudomonadati</taxon>
        <taxon>Pseudomonadota</taxon>
        <taxon>Alphaproteobacteria</taxon>
        <taxon>Rhodobacterales</taxon>
        <taxon>Paracoccaceae</taxon>
        <taxon>Roseinatronobacter</taxon>
    </lineage>
</organism>
<dbReference type="RefSeq" id="WP_274353635.1">
    <property type="nucleotide sequence ID" value="NZ_JAQZSM010000022.1"/>
</dbReference>
<protein>
    <submittedName>
        <fullName evidence="7">Branched-chain amino acid ABC transporter permease</fullName>
    </submittedName>
</protein>
<evidence type="ECO:0000256" key="4">
    <source>
        <dbReference type="ARBA" id="ARBA00022989"/>
    </source>
</evidence>
<evidence type="ECO:0000256" key="1">
    <source>
        <dbReference type="ARBA" id="ARBA00004651"/>
    </source>
</evidence>
<feature type="transmembrane region" description="Helical" evidence="6">
    <location>
        <begin position="7"/>
        <end position="27"/>
    </location>
</feature>
<dbReference type="InterPro" id="IPR001851">
    <property type="entry name" value="ABC_transp_permease"/>
</dbReference>
<dbReference type="Proteomes" id="UP001431784">
    <property type="component" value="Unassembled WGS sequence"/>
</dbReference>
<comment type="caution">
    <text evidence="7">The sequence shown here is derived from an EMBL/GenBank/DDBJ whole genome shotgun (WGS) entry which is preliminary data.</text>
</comment>
<evidence type="ECO:0000256" key="2">
    <source>
        <dbReference type="ARBA" id="ARBA00022475"/>
    </source>
</evidence>
<evidence type="ECO:0000313" key="7">
    <source>
        <dbReference type="EMBL" id="MDD7972960.1"/>
    </source>
</evidence>
<keyword evidence="5 6" id="KW-0472">Membrane</keyword>
<keyword evidence="4 6" id="KW-1133">Transmembrane helix</keyword>
<evidence type="ECO:0000256" key="3">
    <source>
        <dbReference type="ARBA" id="ARBA00022692"/>
    </source>
</evidence>
<gene>
    <name evidence="7" type="ORF">PUT78_17875</name>
</gene>
<feature type="transmembrane region" description="Helical" evidence="6">
    <location>
        <begin position="59"/>
        <end position="78"/>
    </location>
</feature>
<dbReference type="PANTHER" id="PTHR30482:SF17">
    <property type="entry name" value="ABC TRANSPORTER ATP-BINDING PROTEIN"/>
    <property type="match status" value="1"/>
</dbReference>
<reference evidence="7" key="1">
    <citation type="submission" date="2023-02" db="EMBL/GenBank/DDBJ databases">
        <title>Description of Roseinatronobacter alkalisoli sp. nov., an alkaliphilic bacerium isolated from soda soil.</title>
        <authorList>
            <person name="Wei W."/>
        </authorList>
    </citation>
    <scope>NUCLEOTIDE SEQUENCE</scope>
    <source>
        <strain evidence="7">HJB301</strain>
    </source>
</reference>
<feature type="transmembrane region" description="Helical" evidence="6">
    <location>
        <begin position="278"/>
        <end position="297"/>
    </location>
</feature>
<evidence type="ECO:0000313" key="8">
    <source>
        <dbReference type="Proteomes" id="UP001431784"/>
    </source>
</evidence>
<evidence type="ECO:0000256" key="5">
    <source>
        <dbReference type="ARBA" id="ARBA00023136"/>
    </source>
</evidence>
<feature type="transmembrane region" description="Helical" evidence="6">
    <location>
        <begin position="209"/>
        <end position="230"/>
    </location>
</feature>
<dbReference type="Pfam" id="PF02653">
    <property type="entry name" value="BPD_transp_2"/>
    <property type="match status" value="1"/>
</dbReference>
<keyword evidence="3 6" id="KW-0812">Transmembrane</keyword>
<keyword evidence="2" id="KW-1003">Cell membrane</keyword>
<dbReference type="PANTHER" id="PTHR30482">
    <property type="entry name" value="HIGH-AFFINITY BRANCHED-CHAIN AMINO ACID TRANSPORT SYSTEM PERMEASE"/>
    <property type="match status" value="1"/>
</dbReference>
<feature type="transmembrane region" description="Helical" evidence="6">
    <location>
        <begin position="242"/>
        <end position="271"/>
    </location>
</feature>
<feature type="transmembrane region" description="Helical" evidence="6">
    <location>
        <begin position="157"/>
        <end position="178"/>
    </location>
</feature>
<dbReference type="InterPro" id="IPR043428">
    <property type="entry name" value="LivM-like"/>
</dbReference>
<accession>A0ABT5TCV9</accession>
<keyword evidence="8" id="KW-1185">Reference proteome</keyword>
<dbReference type="EMBL" id="JAQZSM010000022">
    <property type="protein sequence ID" value="MDD7972960.1"/>
    <property type="molecule type" value="Genomic_DNA"/>
</dbReference>
<proteinExistence type="predicted"/>
<name>A0ABT5TCV9_9RHOB</name>
<sequence length="328" mass="34829">MMRLPSINRSFIVLAIIVLLLILVPILGSRQTVNLVAEMAAVLAIALMWNLLAGFGGMVFMGFQVFVGIGGYAVFMAANGFQVLPFPFILLSAALCALIALAIMPILSRLQGVQFAIASWVISEVVRLSVFQTSVLGGGGGISLTAMRSVPRELRMYGTYGSAALVLIVALVVCVFLMRSRVGLALRAIRDNATAAEAMGIDLRRTQGLVMMIAAAVAGAGGGAYYMLALQIGPGTAFSMNWMAITLFVVILGGIGTLEGPIVGVLVYFLLRETLSDLGSVYFILLGLMAILVTLLFPKGAWGGIRQLIGQDLLPIQRNPTESRGRKC</sequence>
<dbReference type="CDD" id="cd06581">
    <property type="entry name" value="TM_PBP1_LivM_like"/>
    <property type="match status" value="1"/>
</dbReference>